<evidence type="ECO:0000313" key="2">
    <source>
        <dbReference type="EMBL" id="PAX60124.1"/>
    </source>
</evidence>
<sequence length="376" mass="42954">MGCSQFSVPFAWTVMSALLLEDNMPKLATVDELKKLKIGAVNGTTTRGILNNAYSSIHKEIVGLKDNEDGMHKFKSGGNKDAIDIYFNDEIILLNFLKELNQEAGKEKYSIRPSNIGFEEYGLIVYRTNKAGNADLLSKINYFLQQESEIKDIENTKLKILNNDDFKKFFNDDLMPLRRNKWKPIFTVLLVVIIIAPVGIFLCFRKNKGKTKTNQSLNLSENYIPFEEPAKYDSSIPQVHVNFHNITQSNSTRDMTNNNFDQRNPGIMNVGNQGTNEGSITQQINQNRFTSEQKQDLGKFAKDIQSILEKLEKNNPNTTQNEKQNIVSYEIPREQRSRIVRALKAGGEEALKEVLDNPYLNVAIAIVKEWQNEEYK</sequence>
<dbReference type="RefSeq" id="WP_095720343.1">
    <property type="nucleotide sequence ID" value="NZ_NTFS01000021.1"/>
</dbReference>
<organism evidence="2 3">
    <name type="scientific">Brunnivagina elsteri CCALA 953</name>
    <dbReference type="NCBI Taxonomy" id="987040"/>
    <lineage>
        <taxon>Bacteria</taxon>
        <taxon>Bacillati</taxon>
        <taxon>Cyanobacteriota</taxon>
        <taxon>Cyanophyceae</taxon>
        <taxon>Nostocales</taxon>
        <taxon>Calotrichaceae</taxon>
        <taxon>Brunnivagina</taxon>
    </lineage>
</organism>
<dbReference type="EMBL" id="NTFS01000021">
    <property type="protein sequence ID" value="PAX60124.1"/>
    <property type="molecule type" value="Genomic_DNA"/>
</dbReference>
<dbReference type="Proteomes" id="UP000218238">
    <property type="component" value="Unassembled WGS sequence"/>
</dbReference>
<evidence type="ECO:0000313" key="3">
    <source>
        <dbReference type="Proteomes" id="UP000218238"/>
    </source>
</evidence>
<keyword evidence="1" id="KW-0812">Transmembrane</keyword>
<keyword evidence="3" id="KW-1185">Reference proteome</keyword>
<evidence type="ECO:0000256" key="1">
    <source>
        <dbReference type="SAM" id="Phobius"/>
    </source>
</evidence>
<proteinExistence type="predicted"/>
<dbReference type="AlphaFoldDB" id="A0A2A2TP38"/>
<gene>
    <name evidence="2" type="ORF">CK510_03350</name>
</gene>
<dbReference type="Gene3D" id="3.40.190.10">
    <property type="entry name" value="Periplasmic binding protein-like II"/>
    <property type="match status" value="2"/>
</dbReference>
<comment type="caution">
    <text evidence="2">The sequence shown here is derived from an EMBL/GenBank/DDBJ whole genome shotgun (WGS) entry which is preliminary data.</text>
</comment>
<keyword evidence="1" id="KW-0472">Membrane</keyword>
<feature type="transmembrane region" description="Helical" evidence="1">
    <location>
        <begin position="185"/>
        <end position="204"/>
    </location>
</feature>
<dbReference type="SUPFAM" id="SSF53850">
    <property type="entry name" value="Periplasmic binding protein-like II"/>
    <property type="match status" value="1"/>
</dbReference>
<protein>
    <submittedName>
        <fullName evidence="2">Uncharacterized protein</fullName>
    </submittedName>
</protein>
<dbReference type="OrthoDB" id="508251at2"/>
<reference evidence="2 3" key="1">
    <citation type="submission" date="2017-08" db="EMBL/GenBank/DDBJ databases">
        <title>Draft genome sequence of filamentous cyanobacterium Calothrix elsteri CCALA 953.</title>
        <authorList>
            <person name="Gagunashvili A.N."/>
            <person name="Elster J."/>
            <person name="Andresson O.S."/>
        </authorList>
    </citation>
    <scope>NUCLEOTIDE SEQUENCE [LARGE SCALE GENOMIC DNA]</scope>
    <source>
        <strain evidence="2 3">CCALA 953</strain>
    </source>
</reference>
<keyword evidence="1" id="KW-1133">Transmembrane helix</keyword>
<name>A0A2A2TP38_9CYAN</name>
<accession>A0A2A2TP38</accession>